<feature type="transmembrane region" description="Helical" evidence="5">
    <location>
        <begin position="218"/>
        <end position="244"/>
    </location>
</feature>
<evidence type="ECO:0000313" key="8">
    <source>
        <dbReference type="Proteomes" id="UP001175271"/>
    </source>
</evidence>
<evidence type="ECO:0000259" key="6">
    <source>
        <dbReference type="PROSITE" id="PS50262"/>
    </source>
</evidence>
<dbReference type="GO" id="GO:0004930">
    <property type="term" value="F:G protein-coupled receptor activity"/>
    <property type="evidence" value="ECO:0007669"/>
    <property type="project" value="InterPro"/>
</dbReference>
<protein>
    <recommendedName>
        <fullName evidence="6">G-protein coupled receptors family 1 profile domain-containing protein</fullName>
    </recommendedName>
</protein>
<evidence type="ECO:0000256" key="4">
    <source>
        <dbReference type="ARBA" id="ARBA00023136"/>
    </source>
</evidence>
<evidence type="ECO:0000313" key="7">
    <source>
        <dbReference type="EMBL" id="KAK0405696.1"/>
    </source>
</evidence>
<evidence type="ECO:0000256" key="3">
    <source>
        <dbReference type="ARBA" id="ARBA00022989"/>
    </source>
</evidence>
<dbReference type="AlphaFoldDB" id="A0AA39HH07"/>
<feature type="transmembrane region" description="Helical" evidence="5">
    <location>
        <begin position="177"/>
        <end position="198"/>
    </location>
</feature>
<dbReference type="Proteomes" id="UP001175271">
    <property type="component" value="Unassembled WGS sequence"/>
</dbReference>
<dbReference type="InterPro" id="IPR000276">
    <property type="entry name" value="GPCR_Rhodpsn"/>
</dbReference>
<organism evidence="7 8">
    <name type="scientific">Steinernema hermaphroditum</name>
    <dbReference type="NCBI Taxonomy" id="289476"/>
    <lineage>
        <taxon>Eukaryota</taxon>
        <taxon>Metazoa</taxon>
        <taxon>Ecdysozoa</taxon>
        <taxon>Nematoda</taxon>
        <taxon>Chromadorea</taxon>
        <taxon>Rhabditida</taxon>
        <taxon>Tylenchina</taxon>
        <taxon>Panagrolaimomorpha</taxon>
        <taxon>Strongyloidoidea</taxon>
        <taxon>Steinernematidae</taxon>
        <taxon>Steinernema</taxon>
    </lineage>
</organism>
<reference evidence="7" key="1">
    <citation type="submission" date="2023-06" db="EMBL/GenBank/DDBJ databases">
        <title>Genomic analysis of the entomopathogenic nematode Steinernema hermaphroditum.</title>
        <authorList>
            <person name="Schwarz E.M."/>
            <person name="Heppert J.K."/>
            <person name="Baniya A."/>
            <person name="Schwartz H.T."/>
            <person name="Tan C.-H."/>
            <person name="Antoshechkin I."/>
            <person name="Sternberg P.W."/>
            <person name="Goodrich-Blair H."/>
            <person name="Dillman A.R."/>
        </authorList>
    </citation>
    <scope>NUCLEOTIDE SEQUENCE</scope>
    <source>
        <strain evidence="7">PS9179</strain>
        <tissue evidence="7">Whole animal</tissue>
    </source>
</reference>
<evidence type="ECO:0000256" key="1">
    <source>
        <dbReference type="ARBA" id="ARBA00004370"/>
    </source>
</evidence>
<dbReference type="GO" id="GO:0016020">
    <property type="term" value="C:membrane"/>
    <property type="evidence" value="ECO:0007669"/>
    <property type="project" value="UniProtKB-SubCell"/>
</dbReference>
<feature type="transmembrane region" description="Helical" evidence="5">
    <location>
        <begin position="84"/>
        <end position="108"/>
    </location>
</feature>
<keyword evidence="8" id="KW-1185">Reference proteome</keyword>
<dbReference type="SUPFAM" id="SSF81321">
    <property type="entry name" value="Family A G protein-coupled receptor-like"/>
    <property type="match status" value="1"/>
</dbReference>
<dbReference type="PROSITE" id="PS50262">
    <property type="entry name" value="G_PROTEIN_RECEP_F1_2"/>
    <property type="match status" value="1"/>
</dbReference>
<comment type="caution">
    <text evidence="7">The sequence shown here is derived from an EMBL/GenBank/DDBJ whole genome shotgun (WGS) entry which is preliminary data.</text>
</comment>
<proteinExistence type="predicted"/>
<gene>
    <name evidence="7" type="ORF">QR680_018144</name>
</gene>
<comment type="subcellular location">
    <subcellularLocation>
        <location evidence="1">Membrane</location>
    </subcellularLocation>
</comment>
<feature type="transmembrane region" description="Helical" evidence="5">
    <location>
        <begin position="129"/>
        <end position="149"/>
    </location>
</feature>
<name>A0AA39HH07_9BILA</name>
<keyword evidence="4 5" id="KW-0472">Membrane</keyword>
<dbReference type="Pfam" id="PF00001">
    <property type="entry name" value="7tm_1"/>
    <property type="match status" value="1"/>
</dbReference>
<keyword evidence="3 5" id="KW-1133">Transmembrane helix</keyword>
<feature type="transmembrane region" description="Helical" evidence="5">
    <location>
        <begin position="44"/>
        <end position="64"/>
    </location>
</feature>
<keyword evidence="2 5" id="KW-0812">Transmembrane</keyword>
<evidence type="ECO:0000256" key="5">
    <source>
        <dbReference type="SAM" id="Phobius"/>
    </source>
</evidence>
<accession>A0AA39HH07</accession>
<dbReference type="Gene3D" id="1.20.1070.10">
    <property type="entry name" value="Rhodopsin 7-helix transmembrane proteins"/>
    <property type="match status" value="1"/>
</dbReference>
<dbReference type="EMBL" id="JAUCMV010000004">
    <property type="protein sequence ID" value="KAK0405696.1"/>
    <property type="molecule type" value="Genomic_DNA"/>
</dbReference>
<dbReference type="InterPro" id="IPR017452">
    <property type="entry name" value="GPCR_Rhodpsn_7TM"/>
</dbReference>
<dbReference type="PANTHER" id="PTHR23360:SF26">
    <property type="entry name" value="G-PROTEIN COUPLED RECEPTORS FAMILY 1 PROFILE DOMAIN-CONTAINING PROTEIN"/>
    <property type="match status" value="1"/>
</dbReference>
<evidence type="ECO:0000256" key="2">
    <source>
        <dbReference type="ARBA" id="ARBA00022692"/>
    </source>
</evidence>
<feature type="domain" description="G-protein coupled receptors family 1 profile" evidence="6">
    <location>
        <begin position="21"/>
        <end position="273"/>
    </location>
</feature>
<dbReference type="PANTHER" id="PTHR23360">
    <property type="entry name" value="G-PROTEIN COUPLED RECEPTORS FAMILY 1 PROFILE DOMAIN-CONTAINING PROTEIN-RELATED"/>
    <property type="match status" value="1"/>
</dbReference>
<dbReference type="InterPro" id="IPR047130">
    <property type="entry name" value="7TM_GPCR_Srsx_nematod"/>
</dbReference>
<feature type="transmembrane region" description="Helical" evidence="5">
    <location>
        <begin position="12"/>
        <end position="32"/>
    </location>
</feature>
<sequence length="318" mass="35950">MVSEGVEMVIYVVEGLIVMAANLPVALTIFFLKKFRNSKEFTFIGGLCLADVVYGLCYVCAGISRLHMYSTGEDKLLRTRVECYWAPWVVLSFAGYQGTAVLTLLVAFDRLIAVFVPVWYVKFSRTKRIVVMCATFLFVVATIPVAFVFEMKSPDGQGLVSAECYFSKSLIAPLWNFVLSFRVFAVLLSVIFYIPIGYRVRKLVNDNKKRSVLKNTHLIHLTATIALTTTVSLVLIVVPDIFFLFNFGNIGSDYHLVFYLISLNNCVVNLLLYSFRHKELRSAVASGIRMVLRREMSTQTRHVAVVRDVPTRTLNMLS</sequence>
<feature type="transmembrane region" description="Helical" evidence="5">
    <location>
        <begin position="256"/>
        <end position="275"/>
    </location>
</feature>